<dbReference type="GO" id="GO:0016846">
    <property type="term" value="F:carbon-sulfur lyase activity"/>
    <property type="evidence" value="ECO:0007669"/>
    <property type="project" value="InterPro"/>
</dbReference>
<accession>A0AAV9WVD1</accession>
<dbReference type="EMBL" id="JAVHJO010000016">
    <property type="protein sequence ID" value="KAK6526305.1"/>
    <property type="molecule type" value="Genomic_DNA"/>
</dbReference>
<comment type="similarity">
    <text evidence="1">Belongs to the Gfa family.</text>
</comment>
<dbReference type="InterPro" id="IPR006913">
    <property type="entry name" value="CENP-V/GFA"/>
</dbReference>
<dbReference type="Proteomes" id="UP001365542">
    <property type="component" value="Unassembled WGS sequence"/>
</dbReference>
<gene>
    <name evidence="6" type="ORF">TWF694_004905</name>
</gene>
<protein>
    <recommendedName>
        <fullName evidence="5">CENP-V/GFA domain-containing protein</fullName>
    </recommendedName>
</protein>
<name>A0AAV9WVD1_9PEZI</name>
<keyword evidence="2" id="KW-0479">Metal-binding</keyword>
<evidence type="ECO:0000313" key="7">
    <source>
        <dbReference type="Proteomes" id="UP001365542"/>
    </source>
</evidence>
<sequence>MELGTSPRPEYISGGCECRSIRYKISFPEGSKWPPNSNHCHCSQCRKTLGGLFATLLHIPVADFIHESTSTLKVYQSSEYGRRGFCTHCGGGIYFFETDEPDGPIFCVAAGSVDSEYLNGELLAGLKRDLYSIMAVRGVDDVVGRGLERHVAGSKSEILDQFVGDD</sequence>
<proteinExistence type="inferred from homology"/>
<evidence type="ECO:0000256" key="2">
    <source>
        <dbReference type="ARBA" id="ARBA00022723"/>
    </source>
</evidence>
<dbReference type="PANTHER" id="PTHR33337">
    <property type="entry name" value="GFA DOMAIN-CONTAINING PROTEIN"/>
    <property type="match status" value="1"/>
</dbReference>
<organism evidence="6 7">
    <name type="scientific">Orbilia ellipsospora</name>
    <dbReference type="NCBI Taxonomy" id="2528407"/>
    <lineage>
        <taxon>Eukaryota</taxon>
        <taxon>Fungi</taxon>
        <taxon>Dikarya</taxon>
        <taxon>Ascomycota</taxon>
        <taxon>Pezizomycotina</taxon>
        <taxon>Orbiliomycetes</taxon>
        <taxon>Orbiliales</taxon>
        <taxon>Orbiliaceae</taxon>
        <taxon>Orbilia</taxon>
    </lineage>
</organism>
<keyword evidence="3" id="KW-0862">Zinc</keyword>
<evidence type="ECO:0000313" key="6">
    <source>
        <dbReference type="EMBL" id="KAK6526305.1"/>
    </source>
</evidence>
<reference evidence="6 7" key="1">
    <citation type="submission" date="2019-10" db="EMBL/GenBank/DDBJ databases">
        <authorList>
            <person name="Palmer J.M."/>
        </authorList>
    </citation>
    <scope>NUCLEOTIDE SEQUENCE [LARGE SCALE GENOMIC DNA]</scope>
    <source>
        <strain evidence="6 7">TWF694</strain>
    </source>
</reference>
<dbReference type="PROSITE" id="PS51891">
    <property type="entry name" value="CENP_V_GFA"/>
    <property type="match status" value="1"/>
</dbReference>
<evidence type="ECO:0000256" key="4">
    <source>
        <dbReference type="ARBA" id="ARBA00023239"/>
    </source>
</evidence>
<dbReference type="Gene3D" id="3.90.1590.10">
    <property type="entry name" value="glutathione-dependent formaldehyde- activating enzyme (gfa)"/>
    <property type="match status" value="1"/>
</dbReference>
<evidence type="ECO:0000256" key="3">
    <source>
        <dbReference type="ARBA" id="ARBA00022833"/>
    </source>
</evidence>
<keyword evidence="4" id="KW-0456">Lyase</keyword>
<dbReference type="SUPFAM" id="SSF51316">
    <property type="entry name" value="Mss4-like"/>
    <property type="match status" value="1"/>
</dbReference>
<dbReference type="AlphaFoldDB" id="A0AAV9WVD1"/>
<evidence type="ECO:0000256" key="1">
    <source>
        <dbReference type="ARBA" id="ARBA00005495"/>
    </source>
</evidence>
<dbReference type="GO" id="GO:0046872">
    <property type="term" value="F:metal ion binding"/>
    <property type="evidence" value="ECO:0007669"/>
    <property type="project" value="UniProtKB-KW"/>
</dbReference>
<evidence type="ECO:0000259" key="5">
    <source>
        <dbReference type="PROSITE" id="PS51891"/>
    </source>
</evidence>
<dbReference type="InterPro" id="IPR011057">
    <property type="entry name" value="Mss4-like_sf"/>
</dbReference>
<dbReference type="Pfam" id="PF04828">
    <property type="entry name" value="GFA"/>
    <property type="match status" value="1"/>
</dbReference>
<comment type="caution">
    <text evidence="6">The sequence shown here is derived from an EMBL/GenBank/DDBJ whole genome shotgun (WGS) entry which is preliminary data.</text>
</comment>
<feature type="domain" description="CENP-V/GFA" evidence="5">
    <location>
        <begin position="12"/>
        <end position="132"/>
    </location>
</feature>
<keyword evidence="7" id="KW-1185">Reference proteome</keyword>
<dbReference type="PANTHER" id="PTHR33337:SF40">
    <property type="entry name" value="CENP-V_GFA DOMAIN-CONTAINING PROTEIN-RELATED"/>
    <property type="match status" value="1"/>
</dbReference>